<proteinExistence type="predicted"/>
<accession>A0A9X9Q9X8</accession>
<dbReference type="AlphaFoldDB" id="A0A9X9Q9X8"/>
<evidence type="ECO:0000313" key="3">
    <source>
        <dbReference type="Proteomes" id="UP000269945"/>
    </source>
</evidence>
<comment type="caution">
    <text evidence="2">The sequence shown here is derived from an EMBL/GenBank/DDBJ whole genome shotgun (WGS) entry which is preliminary data.</text>
</comment>
<keyword evidence="3" id="KW-1185">Reference proteome</keyword>
<evidence type="ECO:0000313" key="2">
    <source>
        <dbReference type="EMBL" id="VCX41332.1"/>
    </source>
</evidence>
<dbReference type="Proteomes" id="UP000269945">
    <property type="component" value="Unassembled WGS sequence"/>
</dbReference>
<evidence type="ECO:0000256" key="1">
    <source>
        <dbReference type="SAM" id="MobiDB-lite"/>
    </source>
</evidence>
<gene>
    <name evidence="2" type="ORF">BN2614_LOCUS2</name>
</gene>
<dbReference type="EMBL" id="CYRY02045800">
    <property type="protein sequence ID" value="VCX41332.1"/>
    <property type="molecule type" value="Genomic_DNA"/>
</dbReference>
<feature type="region of interest" description="Disordered" evidence="1">
    <location>
        <begin position="47"/>
        <end position="72"/>
    </location>
</feature>
<feature type="compositionally biased region" description="Basic and acidic residues" evidence="1">
    <location>
        <begin position="47"/>
        <end position="64"/>
    </location>
</feature>
<feature type="non-terminal residue" evidence="2">
    <location>
        <position position="1"/>
    </location>
</feature>
<reference evidence="2 3" key="1">
    <citation type="submission" date="2018-10" db="EMBL/GenBank/DDBJ databases">
        <authorList>
            <person name="Ekblom R."/>
            <person name="Jareborg N."/>
        </authorList>
    </citation>
    <scope>NUCLEOTIDE SEQUENCE [LARGE SCALE GENOMIC DNA]</scope>
    <source>
        <tissue evidence="2">Muscle</tissue>
    </source>
</reference>
<protein>
    <submittedName>
        <fullName evidence="2">Uncharacterized protein</fullName>
    </submittedName>
</protein>
<organism evidence="2 3">
    <name type="scientific">Gulo gulo</name>
    <name type="common">Wolverine</name>
    <name type="synonym">Gluton</name>
    <dbReference type="NCBI Taxonomy" id="48420"/>
    <lineage>
        <taxon>Eukaryota</taxon>
        <taxon>Metazoa</taxon>
        <taxon>Chordata</taxon>
        <taxon>Craniata</taxon>
        <taxon>Vertebrata</taxon>
        <taxon>Euteleostomi</taxon>
        <taxon>Mammalia</taxon>
        <taxon>Eutheria</taxon>
        <taxon>Laurasiatheria</taxon>
        <taxon>Carnivora</taxon>
        <taxon>Caniformia</taxon>
        <taxon>Musteloidea</taxon>
        <taxon>Mustelidae</taxon>
        <taxon>Guloninae</taxon>
        <taxon>Gulo</taxon>
    </lineage>
</organism>
<name>A0A9X9Q9X8_GULGU</name>
<sequence length="120" mass="12772">PVAVQGVEYGSKAGAVLRTRRGLARERAGLAEVRGPVRVPGTHVERQLAHRGRGEAGEEVDRAPHVPAVPGTLHAERGALRANRGSVIRWLLSPGQKRAEFRQLPTGAGARARAARPGSR</sequence>